<dbReference type="InterPro" id="IPR041468">
    <property type="entry name" value="HTH_ParB/Spo0J"/>
</dbReference>
<gene>
    <name evidence="5" type="ORF">CFH83_09840</name>
</gene>
<proteinExistence type="inferred from homology"/>
<evidence type="ECO:0000313" key="6">
    <source>
        <dbReference type="Proteomes" id="UP000228859"/>
    </source>
</evidence>
<dbReference type="FunFam" id="3.90.1530.30:FF:000001">
    <property type="entry name" value="Chromosome partitioning protein ParB"/>
    <property type="match status" value="1"/>
</dbReference>
<dbReference type="GO" id="GO:0045881">
    <property type="term" value="P:positive regulation of sporulation resulting in formation of a cellular spore"/>
    <property type="evidence" value="ECO:0007669"/>
    <property type="project" value="TreeGrafter"/>
</dbReference>
<dbReference type="InterPro" id="IPR003115">
    <property type="entry name" value="ParB_N"/>
</dbReference>
<evidence type="ECO:0000259" key="4">
    <source>
        <dbReference type="SMART" id="SM00470"/>
    </source>
</evidence>
<sequence>MAKASALGRGLGALLSEIEEAYDNELPKKGGVEEIAVNKIRPNPYQPRKHFDSESLAELSESIKTHGLLQPIVVKEDLDGYILIAGERRLRASKLAKNKTIKAIVVSVSDEQMREHALIENIQRDELNAIDLAQAYQELIDIHELTHEQLSQTVHKSRTQITNTLRLLQLSEKGRKALVEGKISAGHAKVILGLEPKEQAMMIDSVIGQKLSVRDVESMVKKIKLPSAASSTSYEMEGLDFTALKKHLLQLGYKCGTKGYKLTLEFEDNEQIESFLDLLS</sequence>
<dbReference type="GO" id="GO:0003677">
    <property type="term" value="F:DNA binding"/>
    <property type="evidence" value="ECO:0007669"/>
    <property type="project" value="UniProtKB-KW"/>
</dbReference>
<dbReference type="SMART" id="SM00470">
    <property type="entry name" value="ParB"/>
    <property type="match status" value="1"/>
</dbReference>
<dbReference type="RefSeq" id="WP_294894391.1">
    <property type="nucleotide sequence ID" value="NZ_DLUI01000142.1"/>
</dbReference>
<dbReference type="Gene3D" id="3.90.1530.30">
    <property type="match status" value="1"/>
</dbReference>
<name>A0A2D3WG31_9BACT</name>
<dbReference type="InterPro" id="IPR004437">
    <property type="entry name" value="ParB/RepB/Spo0J"/>
</dbReference>
<dbReference type="EMBL" id="DLUI01000142">
    <property type="protein sequence ID" value="DAB37697.1"/>
    <property type="molecule type" value="Genomic_DNA"/>
</dbReference>
<comment type="similarity">
    <text evidence="1">Belongs to the ParB family.</text>
</comment>
<evidence type="ECO:0000313" key="5">
    <source>
        <dbReference type="EMBL" id="DAB37697.1"/>
    </source>
</evidence>
<dbReference type="FunFam" id="1.10.10.2830:FF:000001">
    <property type="entry name" value="Chromosome partitioning protein ParB"/>
    <property type="match status" value="1"/>
</dbReference>
<dbReference type="AlphaFoldDB" id="A0A2D3WG31"/>
<dbReference type="InterPro" id="IPR050336">
    <property type="entry name" value="Chromosome_partition/occlusion"/>
</dbReference>
<dbReference type="GO" id="GO:0007059">
    <property type="term" value="P:chromosome segregation"/>
    <property type="evidence" value="ECO:0007669"/>
    <property type="project" value="UniProtKB-KW"/>
</dbReference>
<dbReference type="Pfam" id="PF17762">
    <property type="entry name" value="HTH_ParB"/>
    <property type="match status" value="1"/>
</dbReference>
<accession>A0A2D3WG31</accession>
<evidence type="ECO:0000256" key="1">
    <source>
        <dbReference type="ARBA" id="ARBA00006295"/>
    </source>
</evidence>
<protein>
    <submittedName>
        <fullName evidence="5">Chromosome partitioning protein ParB</fullName>
    </submittedName>
</protein>
<dbReference type="Gene3D" id="1.10.10.2830">
    <property type="match status" value="1"/>
</dbReference>
<dbReference type="InterPro" id="IPR036086">
    <property type="entry name" value="ParB/Sulfiredoxin_sf"/>
</dbReference>
<dbReference type="SUPFAM" id="SSF110849">
    <property type="entry name" value="ParB/Sulfiredoxin"/>
    <property type="match status" value="1"/>
</dbReference>
<keyword evidence="3" id="KW-0238">DNA-binding</keyword>
<feature type="domain" description="ParB-like N-terminal" evidence="4">
    <location>
        <begin position="33"/>
        <end position="122"/>
    </location>
</feature>
<organism evidence="5 6">
    <name type="scientific">Sulfuricurvum kujiense</name>
    <dbReference type="NCBI Taxonomy" id="148813"/>
    <lineage>
        <taxon>Bacteria</taxon>
        <taxon>Pseudomonadati</taxon>
        <taxon>Campylobacterota</taxon>
        <taxon>Epsilonproteobacteria</taxon>
        <taxon>Campylobacterales</taxon>
        <taxon>Sulfurimonadaceae</taxon>
        <taxon>Sulfuricurvum</taxon>
    </lineage>
</organism>
<keyword evidence="2" id="KW-0159">Chromosome partition</keyword>
<comment type="caution">
    <text evidence="5">The sequence shown here is derived from an EMBL/GenBank/DDBJ whole genome shotgun (WGS) entry which is preliminary data.</text>
</comment>
<dbReference type="GO" id="GO:0005694">
    <property type="term" value="C:chromosome"/>
    <property type="evidence" value="ECO:0007669"/>
    <property type="project" value="TreeGrafter"/>
</dbReference>
<dbReference type="PANTHER" id="PTHR33375">
    <property type="entry name" value="CHROMOSOME-PARTITIONING PROTEIN PARB-RELATED"/>
    <property type="match status" value="1"/>
</dbReference>
<dbReference type="Proteomes" id="UP000228859">
    <property type="component" value="Unassembled WGS sequence"/>
</dbReference>
<reference evidence="5 6" key="1">
    <citation type="journal article" date="2017" name="Front. Microbiol.">
        <title>Comparative Genomic Analysis of the Class Epsilonproteobacteria and Proposed Reclassification to Epsilonbacteraeota (phyl. nov.).</title>
        <authorList>
            <person name="Waite D.W."/>
            <person name="Vanwonterghem I."/>
            <person name="Rinke C."/>
            <person name="Parks D.H."/>
            <person name="Zhang Y."/>
            <person name="Takai K."/>
            <person name="Sievert S.M."/>
            <person name="Simon J."/>
            <person name="Campbell B.J."/>
            <person name="Hanson T.E."/>
            <person name="Woyke T."/>
            <person name="Klotz M.G."/>
            <person name="Hugenholtz P."/>
        </authorList>
    </citation>
    <scope>NUCLEOTIDE SEQUENCE [LARGE SCALE GENOMIC DNA]</scope>
    <source>
        <strain evidence="5">UBA12443</strain>
    </source>
</reference>
<evidence type="ECO:0000256" key="2">
    <source>
        <dbReference type="ARBA" id="ARBA00022829"/>
    </source>
</evidence>
<evidence type="ECO:0000256" key="3">
    <source>
        <dbReference type="ARBA" id="ARBA00023125"/>
    </source>
</evidence>
<dbReference type="NCBIfam" id="TIGR00180">
    <property type="entry name" value="parB_part"/>
    <property type="match status" value="1"/>
</dbReference>
<dbReference type="PANTHER" id="PTHR33375:SF1">
    <property type="entry name" value="CHROMOSOME-PARTITIONING PROTEIN PARB-RELATED"/>
    <property type="match status" value="1"/>
</dbReference>
<dbReference type="CDD" id="cd16393">
    <property type="entry name" value="SPO0J_N"/>
    <property type="match status" value="1"/>
</dbReference>
<dbReference type="Pfam" id="PF02195">
    <property type="entry name" value="ParB_N"/>
    <property type="match status" value="1"/>
</dbReference>